<keyword evidence="2" id="KW-1185">Reference proteome</keyword>
<dbReference type="EMBL" id="JAAIUW010000010">
    <property type="protein sequence ID" value="KAF7812364.1"/>
    <property type="molecule type" value="Genomic_DNA"/>
</dbReference>
<sequence length="296" mass="33000">MEKINISTLVFGKEVASHPLMVRKRKGRPREGDYEPTCKRARGKGKEVTTSRSKLWSFVGLEFNPDFPGRKAFLTQFSPDAHARRGAAEYHRLKTIVEQMQNKICQVESDGCDHERAHQAAKMREGELERNVVIAQLKVNLQKSEYDDLKTKVGVLGRELELWKERIMTAIYFGDEGKCAAGPNELVNDGVDLIPQDKEMGVAAPMWCFCSRLHLRIVVTSQNKVGEASQQSEGGEAGIVQQIVVAPQNKVGDKVGSEVVFVKQFALIVVASQNIVGEASEQAMDDEMELVKQVTQ</sequence>
<comment type="caution">
    <text evidence="1">The sequence shown here is derived from an EMBL/GenBank/DDBJ whole genome shotgun (WGS) entry which is preliminary data.</text>
</comment>
<dbReference type="AlphaFoldDB" id="A0A834SYA4"/>
<accession>A0A834SYA4</accession>
<dbReference type="Proteomes" id="UP000634136">
    <property type="component" value="Unassembled WGS sequence"/>
</dbReference>
<organism evidence="1 2">
    <name type="scientific">Senna tora</name>
    <dbReference type="NCBI Taxonomy" id="362788"/>
    <lineage>
        <taxon>Eukaryota</taxon>
        <taxon>Viridiplantae</taxon>
        <taxon>Streptophyta</taxon>
        <taxon>Embryophyta</taxon>
        <taxon>Tracheophyta</taxon>
        <taxon>Spermatophyta</taxon>
        <taxon>Magnoliopsida</taxon>
        <taxon>eudicotyledons</taxon>
        <taxon>Gunneridae</taxon>
        <taxon>Pentapetalae</taxon>
        <taxon>rosids</taxon>
        <taxon>fabids</taxon>
        <taxon>Fabales</taxon>
        <taxon>Fabaceae</taxon>
        <taxon>Caesalpinioideae</taxon>
        <taxon>Cassia clade</taxon>
        <taxon>Senna</taxon>
    </lineage>
</organism>
<proteinExistence type="predicted"/>
<evidence type="ECO:0000313" key="1">
    <source>
        <dbReference type="EMBL" id="KAF7812364.1"/>
    </source>
</evidence>
<reference evidence="1" key="1">
    <citation type="submission" date="2020-09" db="EMBL/GenBank/DDBJ databases">
        <title>Genome-Enabled Discovery of Anthraquinone Biosynthesis in Senna tora.</title>
        <authorList>
            <person name="Kang S.-H."/>
            <person name="Pandey R.P."/>
            <person name="Lee C.-M."/>
            <person name="Sim J.-S."/>
            <person name="Jeong J.-T."/>
            <person name="Choi B.-S."/>
            <person name="Jung M."/>
            <person name="Ginzburg D."/>
            <person name="Zhao K."/>
            <person name="Won S.Y."/>
            <person name="Oh T.-J."/>
            <person name="Yu Y."/>
            <person name="Kim N.-H."/>
            <person name="Lee O.R."/>
            <person name="Lee T.-H."/>
            <person name="Bashyal P."/>
            <person name="Kim T.-S."/>
            <person name="Lee W.-H."/>
            <person name="Kawkins C."/>
            <person name="Kim C.-K."/>
            <person name="Kim J.S."/>
            <person name="Ahn B.O."/>
            <person name="Rhee S.Y."/>
            <person name="Sohng J.K."/>
        </authorList>
    </citation>
    <scope>NUCLEOTIDE SEQUENCE</scope>
    <source>
        <tissue evidence="1">Leaf</tissue>
    </source>
</reference>
<name>A0A834SYA4_9FABA</name>
<evidence type="ECO:0000313" key="2">
    <source>
        <dbReference type="Proteomes" id="UP000634136"/>
    </source>
</evidence>
<gene>
    <name evidence="1" type="ORF">G2W53_033340</name>
</gene>
<protein>
    <submittedName>
        <fullName evidence="1">Uncharacterized protein</fullName>
    </submittedName>
</protein>